<reference evidence="1 2" key="1">
    <citation type="submission" date="2016-10" db="EMBL/GenBank/DDBJ databases">
        <title>Reductive evolution of mitochondrial metabolism and differential evolution of invasion-related proteins in Cryptosporidium.</title>
        <authorList>
            <person name="Liu S."/>
            <person name="Roellig D.M."/>
            <person name="Guo Y."/>
            <person name="Li N."/>
            <person name="Frace M.A."/>
            <person name="Tang K."/>
            <person name="Zhang L."/>
            <person name="Feng Y."/>
            <person name="Xiao L."/>
        </authorList>
    </citation>
    <scope>NUCLEOTIDE SEQUENCE [LARGE SCALE GENOMIC DNA]</scope>
    <source>
        <strain evidence="1">39726</strain>
    </source>
</reference>
<dbReference type="Proteomes" id="UP000186176">
    <property type="component" value="Unassembled WGS sequence"/>
</dbReference>
<name>A0A1J4MMT3_9CRYT</name>
<evidence type="ECO:0000313" key="1">
    <source>
        <dbReference type="EMBL" id="OII75510.1"/>
    </source>
</evidence>
<accession>A0A1J4MMT3</accession>
<dbReference type="AlphaFoldDB" id="A0A1J4MMT3"/>
<dbReference type="VEuPathDB" id="CryptoDB:cubi_02031"/>
<proteinExistence type="predicted"/>
<protein>
    <submittedName>
        <fullName evidence="1">Uncharacterized protein</fullName>
    </submittedName>
</protein>
<dbReference type="OrthoDB" id="329742at2759"/>
<keyword evidence="2" id="KW-1185">Reference proteome</keyword>
<sequence>MTESEKRWDASLTMKSNSTDMVIYSEEKKEVEELLPNKFWSSINQGVNLIVGLYEGIQSACTATGIHESEMLNEINIFDNKLGKVKRVVKNGEFGARINSNEVSTSNSTRVSSMINFGDLLPSSSGLTTKTSSINDLSYLYSHGGLRAGDEFSEFFQSLSNDPTIQLPHMDVPDLSTHTKMYAFRSHISLSILCSQNIERIIETNLVSGDFKLKGPGFRVENVYVPIRTEKQNIEIKLTTFTNFGKRIDLGVDIPLSAIHKSGENYTFWLSLSSDKDLPCQEYNDILPEAVFRLKLDNENYKAGVIQPRILVNLKRVMTGIIEDYQISSLKLSDHNILPSSGYYSSNSQKLTLIYVGLYNDSLDMEISQIFNSNSSFLSNYIIERVNSGGHYKINNIDVLISYGAGKYSNTLFIQDETSRQPLMDYLNNTNENIEWLTSEPTNATEMVPPEVLPDFSGTPAPWEVETDRRKAMELACHRVALREHIAIQYLIDTGCTNLPNPKFSQWLNPPYFRIGPQFEPVPMSYNWGPNYTNIQLIPLEQPKKIT</sequence>
<gene>
    <name evidence="1" type="ORF">cubi_02031</name>
</gene>
<organism evidence="1 2">
    <name type="scientific">Cryptosporidium ubiquitum</name>
    <dbReference type="NCBI Taxonomy" id="857276"/>
    <lineage>
        <taxon>Eukaryota</taxon>
        <taxon>Sar</taxon>
        <taxon>Alveolata</taxon>
        <taxon>Apicomplexa</taxon>
        <taxon>Conoidasida</taxon>
        <taxon>Coccidia</taxon>
        <taxon>Eucoccidiorida</taxon>
        <taxon>Eimeriorina</taxon>
        <taxon>Cryptosporidiidae</taxon>
        <taxon>Cryptosporidium</taxon>
    </lineage>
</organism>
<dbReference type="EMBL" id="LRBP01000001">
    <property type="protein sequence ID" value="OII75510.1"/>
    <property type="molecule type" value="Genomic_DNA"/>
</dbReference>
<comment type="caution">
    <text evidence="1">The sequence shown here is derived from an EMBL/GenBank/DDBJ whole genome shotgun (WGS) entry which is preliminary data.</text>
</comment>
<dbReference type="RefSeq" id="XP_028876517.1">
    <property type="nucleotide sequence ID" value="XM_029019043.1"/>
</dbReference>
<evidence type="ECO:0000313" key="2">
    <source>
        <dbReference type="Proteomes" id="UP000186176"/>
    </source>
</evidence>
<dbReference type="GeneID" id="39978822"/>